<gene>
    <name evidence="1" type="ORF">KIF53_05865</name>
</gene>
<evidence type="ECO:0008006" key="3">
    <source>
        <dbReference type="Google" id="ProtNLM"/>
    </source>
</evidence>
<accession>A0ABS7FCH4</accession>
<proteinExistence type="predicted"/>
<dbReference type="EMBL" id="JAHDTB010000003">
    <property type="protein sequence ID" value="MBW8287155.1"/>
    <property type="molecule type" value="Genomic_DNA"/>
</dbReference>
<dbReference type="RefSeq" id="WP_146008348.1">
    <property type="nucleotide sequence ID" value="NZ_CP142381.1"/>
</dbReference>
<reference evidence="1 2" key="1">
    <citation type="submission" date="2021-05" db="EMBL/GenBank/DDBJ databases">
        <title>Draft Whole Genome Sequencing Of Biosensor Chromobacterium violaceum Strain CV026 Reveals A Regulatory RNA In Chromobacterium violaceum Phenotype Regulatory Network.</title>
        <authorList>
            <person name="Hong K.W."/>
            <person name="Chan K.G."/>
            <person name="Chang C.-Y."/>
        </authorList>
    </citation>
    <scope>NUCLEOTIDE SEQUENCE [LARGE SCALE GENOMIC DNA]</scope>
    <source>
        <strain evidence="1 2">ATCC 31532</strain>
    </source>
</reference>
<sequence>MELGRSWMLGSSVNLTLGLHPVLPAEGNPFFLPGNQAITTNEANLAQEPGSWEHPEITLHANAESLLSSLFDIRIRFERDEQPLPSVGAGALLLHDANRQAVLDNLAGRLGMDLSRNDRAYALIMVRRVAGSSVHRSRERGVFGIPDRHAMVAEAFDRASSRLRPCLSPSRPTPDQTISQHYLDFSKNWGTHYVSQIWTGDVIYQVLSYKLDRFAVLQQAARDNPESFSGPWAAMGFSYYTRPRNGEFGDVEERSPIGILSGDPELAASVAAGDWRDEKWAGANSVLAPMLVNKTSLLRTFSRIVPIAVELSSLSLFLEYYRKITWRRICLAALYRKCGGSIQVGFGLVSDPIVSQMYSGEGGLLSLIASPVIKLFRRRFAPAEMNLVASERIRETSIVCNLLEVSSDCSLPGETVTLLAQMVLAGSAGPDLPKLTLSDAAYAADKLWFGQFQGALRLVAATSQDWTLIVDGVRFDTCPDEETGQMRVVATRDLCAPPTADILPILKQPLQFAQVSTEALWRVNQVAPREGVTRRIQALLDWLVFIIPGDTSDETLAWVRLSCLYLARAAGTLTNAARRVPYLTYGAYRELMDSVIEVTDDITRTSQDYQNRIRERQQAERLIKAAETLNQNIIASGAMLTDYISASAQQQTELARLHASIVEVDDTAIAKTAASLQELDRLFAEQQMEVDKAVEHYQTAVANWETMEIIKFSINLCLQVFKVGFAISTPIAPAKEGVTGLGETAKKIQKLVGIIAGINKVMKLIEGGVDNIKAAQSMLEDIESGTDNLISALEWNEFRANMKLALSTGPSLPEKNALEVAFDILVQRAQAQLNAQANAKKLIGDRLLNLQRQRINQSQADRLASIASKLSQQQIDDASLCNIDLVSLSGELEAQKLQMTLTLAQTLLVQDQALQFEYLQEPLDLPALDLQALKMALVRQNVSTIKALELLSPVPQQLSEPIEYMIEGVPVSTLINGSSFRFAIPLSAREFLPFTMVRVKDVTLRIDGVAGSDGGKTVSRLLYLGNPFEDRAQNRDPLCFSSVSRKLEFLTDLKSGDVVFGGAGAAIDNISHITPFSDWEVSFPKVASNKGLTFEGATVDLYLSFNLITQLNDAPLFLQRKALPKMAMQRSLDANGAQAPVVSRNDTLAAMKGRSVTKGWDVVLNLTEAKINALFEEQYNDRKNNPQFVREIPKTENVYTDEDTGTTTRTVYSMQLGAPRIEFMNNNSQYAKVFMEVTGGSYEFGVLNDGTYIPISAIKDSDMKGKTLTAYAELGKIEGSVDNSRNQVVVNLSKGTFSTNLFKITTTNPMFNGFIAEYFAELDTNYELGALSMDKYSVIDALKPRKFQFNVLRTNAEKDLLQLFITTDGTQKSTLSLDVEEPVPDGDDCSMIVSSRIIFDKVLPASLRDGGSYLTLEGVDPGNNHTTWSGRFTSGTLQATFTSSNPNIRISSSSNLVPVDFTGMIIGCDDGANLKINYAKTESRSFQYYKEHCSPTPGDPLNPSCIHSWDNHQLDVTVSLSSDLPISFGGSGQNQQIDINASSAIVKVGGNLSPAGSCETNDRELQSNFLDQLSNQLPPYIRSNLGVNFQGISLFALKNLLFPANNIITFNGAYTPGDMIVFGTIASKLN</sequence>
<evidence type="ECO:0000313" key="2">
    <source>
        <dbReference type="Proteomes" id="UP000711178"/>
    </source>
</evidence>
<keyword evidence="2" id="KW-1185">Reference proteome</keyword>
<comment type="caution">
    <text evidence="1">The sequence shown here is derived from an EMBL/GenBank/DDBJ whole genome shotgun (WGS) entry which is preliminary data.</text>
</comment>
<organism evidence="1 2">
    <name type="scientific">Chromobacterium subtsugae</name>
    <dbReference type="NCBI Taxonomy" id="251747"/>
    <lineage>
        <taxon>Bacteria</taxon>
        <taxon>Pseudomonadati</taxon>
        <taxon>Pseudomonadota</taxon>
        <taxon>Betaproteobacteria</taxon>
        <taxon>Neisseriales</taxon>
        <taxon>Chromobacteriaceae</taxon>
        <taxon>Chromobacterium</taxon>
    </lineage>
</organism>
<dbReference type="Proteomes" id="UP000711178">
    <property type="component" value="Unassembled WGS sequence"/>
</dbReference>
<evidence type="ECO:0000313" key="1">
    <source>
        <dbReference type="EMBL" id="MBW8287155.1"/>
    </source>
</evidence>
<name>A0ABS7FCH4_9NEIS</name>
<dbReference type="GeneID" id="89685123"/>
<protein>
    <recommendedName>
        <fullName evidence="3">MACPF domain-containing protein</fullName>
    </recommendedName>
</protein>